<reference evidence="1" key="1">
    <citation type="journal article" date="2017" name="Science">
        <title>Giant viruses with an expanded complement of translation system components.</title>
        <authorList>
            <person name="Schulz F."/>
            <person name="Yutin N."/>
            <person name="Ivanova N.N."/>
            <person name="Ortega D.R."/>
            <person name="Lee T.K."/>
            <person name="Vierheilig J."/>
            <person name="Daims H."/>
            <person name="Horn M."/>
            <person name="Wagner M."/>
            <person name="Jensen G.J."/>
            <person name="Kyrpides N.C."/>
            <person name="Koonin E.V."/>
            <person name="Woyke T."/>
        </authorList>
    </citation>
    <scope>NUCLEOTIDE SEQUENCE</scope>
    <source>
        <strain evidence="1">HKV1</strain>
    </source>
</reference>
<dbReference type="EMBL" id="KY684104">
    <property type="protein sequence ID" value="ARF10667.1"/>
    <property type="molecule type" value="Genomic_DNA"/>
</dbReference>
<name>A0A1V0SG25_9VIRU</name>
<protein>
    <submittedName>
        <fullName evidence="1">Uncharacterized protein</fullName>
    </submittedName>
</protein>
<gene>
    <name evidence="1" type="ORF">Hokovirus_2_194</name>
</gene>
<organism evidence="1">
    <name type="scientific">Hokovirus HKV1</name>
    <dbReference type="NCBI Taxonomy" id="1977638"/>
    <lineage>
        <taxon>Viruses</taxon>
        <taxon>Varidnaviria</taxon>
        <taxon>Bamfordvirae</taxon>
        <taxon>Nucleocytoviricota</taxon>
        <taxon>Megaviricetes</taxon>
        <taxon>Imitervirales</taxon>
        <taxon>Mimiviridae</taxon>
        <taxon>Klosneuvirinae</taxon>
        <taxon>Hokovirus</taxon>
    </lineage>
</organism>
<accession>A0A1V0SG25</accession>
<proteinExistence type="predicted"/>
<sequence>MFLNLINPIKNIIDYGININIFYPYDGQEQFKFIIQDLKYFELFKILFLAMKDNIINKCELANKYFKPYSRKLFS</sequence>
<evidence type="ECO:0000313" key="1">
    <source>
        <dbReference type="EMBL" id="ARF10667.1"/>
    </source>
</evidence>